<reference evidence="2 3" key="1">
    <citation type="journal article" date="2018" name="G3 (Bethesda)">
        <title>A High-Quality Reference Genome for the Invasive Mosquitofish Gambusia affinis Using a Chicago Library.</title>
        <authorList>
            <person name="Hoffberg S.L."/>
            <person name="Troendle N.J."/>
            <person name="Glenn T.C."/>
            <person name="Mahmud O."/>
            <person name="Louha S."/>
            <person name="Chalopin D."/>
            <person name="Bennetzen J.L."/>
            <person name="Mauricio R."/>
        </authorList>
    </citation>
    <scope>NUCLEOTIDE SEQUENCE [LARGE SCALE GENOMIC DNA]</scope>
    <source>
        <strain evidence="2">NE01/NJP1002.9</strain>
        <tissue evidence="2">Muscle</tissue>
    </source>
</reference>
<sequence>MNLPATYYGELNEKNPVLAGFRRDTESFLKFMKRVTSTTKRDNSSYAKGIELLMKIRKEYKHRIPERFYQEHLLLVADILCEYKLYQLALWQGYGLSLQQLSSVQITDITDVDHFMACFFPDGFELEKGTFTIKTRAMFGCAICIFEEEKKHNILSQKGLSILLKVLNFIRIMMQAFQQHEHLSWLIYNGLQIRNVVWYASTRSAYVETALEYLLWASISLELSIPLMTPRYLPLIVTLYCSVCQCFYDNHDELQAEDFARRALGKVNDMASLEDEAECTNALTQKAYKTATLKLGVLVFKRTVFESRKLKTTLRAKNKTTLKEIPNIPWPRTPTEQMLVNQFDCIAGQFLAILEALWESHSRPLERKLPDDPELLEMIIELLSAGMSILSGGTSTCEQKCDDYQNFCPNVLTAESTLVDLAVEGENKIQITSAVRFIKMLFKYKQPEAFSELTKEMLYILSVVEGSTIRKAERELTLLYSYSSLLPSQRENTKEDKKDDRQKFFSAVSDELVGVVDTLHLCVSGPDPVSFHVVCLTYCCIWMFLDIRLKKYSEDVFLELHVTDILSMHELQPNPDLVFDILVFLWKRVKNIMQSHYLEIQDSVNDQQKLQCYDKLLWCLSVLCDVAIICELAYVDCLMVAEMIHMLGEHVERVLRRINQAEGSVCGRSEDMKQSSFSLLKESDTNLLKKVCEMTKKGLDALSNGVSALIPKDRSAITDTACMQKCKSLHPCSPSFAPAEEPSGTDKLTVKAEEEKSKTKGRQDIDLFLLVKDFHLGLDVIYHKASAKLLLLNEVEESDLLHRIRKNKLSKALLMMQKASAEHSKGEPRESSKIRSLLEEALVLIEKGEQEEMQTYMATVKNVNEKKHKTEHDEGEKAPPPPMLISRTDHSITFTPAEYDLKKRVSWYQLCGRTVQGVNSKVRLGECSLPGTGNMMPVVSGECLLRVDGLQSNQKYAFAVAAYDSKGQLVGNSIGDTTLPVLASLPTPVLTTWAHLAQVAFETGQYAVAKIACRKLWSQYIDPDCSANSKHNIFASTGLHKKTLEHSSPYNCKMFLNSIFTETEINIQQESLHWDTCGDRGPFIWEQEARLAETERMMLAMDLAIYLNDGGALLRAVVTCYRLLAPLIYHQIACDPVVKALQAFRKYDSAAAVLDCGRSLVQDVFDTHFKYSKQIFQVGNDKAAAMAVAESQRKMSQLIKALHVKSIKCILSEEDLRRGNDPSVLYRLFPNMSLQDNFDNVLKLQRKKYFLEFASLLLQRTMEEGTPELVLEWGQAIFQALSRCVLLTFKASQISRQDKKANFHINFKRSLPTFEELRRKLRKKLPQSLLKNLKTLRELHIVEHLLFLMSFVVQRNKKRIQLRNLIADERAERSFLNYCMATAHLEKFYQGMHLVNAGHLDERYSQLDIGWFSLARSGIMMKKYSLPSPETKEKLHKASVHKIELVTPKTVRKRREAVRKVIHVTKGSTEENEEVHKETHRRSSYVLLSTLENAALYFRRAMVLAHRGSHWTTLQYVCQTVWDQTLNLTTAVQNGALNKSFPPVTADELQAMFTPLLVLATDFTLDMLTDLQLWSLYDLDVTVEELESNLHFSPHYDDCRLVDLHWVRTLVLYTLEQLHYCGKWETLAHFALLYNSYTRERYALTIVPLLINAQRNLLERISSFKGPAVPQPHHVKTENTTGKKMTHKTYVGYQLLSVWNRPPPRKQSFQKKGAKKHSYKDPFTLKELHLAMSLVRVPLVVEDTLSCFREALGKRSPSLPLLQHSRFAPQTPTCQTRGGTSCPASQVTFSQAVVTSPDLLPEDLLEKDFSSPRAIYSFPISLNSAPTVAAAYTNSIKYLQAKGHDSLHILALHEIGDLHFYTGNIGAAHSCWRKAVDCIFQSSGVIQQWDDVNFESSFSQDIVKKAGIWGCLQGAVLAAKIAQFSSTSDIKKCTKRCRLSAHFFKCVLCCSMAHPQEDLQYSSHTIRDELFPGIDLFSEPHRLQVNSTVASLHFVCHWLFITGNYITLFPILALYLYFVGPLCRDIQRTAEAKILKVRALTELCMFTEAITEAIQFVQGADIFLPSGFHMTTKIQQALEELVNCDFPSEVGTLYGSTLCCKFNLARIQLILAITKSVHGSPVSDSDEGLSSPESTEEHTEDMAQDEQNRHETQESSPKTEIQGLVSFANEKGEKSPEEIKFILLERASTLLSSAMQQLTSLTCSEAEKLELVVELNLLKANLCLQQENYALSSEAAVSALVLLQTSPVTVMPSTPRINKDTKDYSAPDNLQRDMTRAVEARERIGVMLWLRCRLTLVHCLTANIPATATLFPGKNINEEIYQVIQQGLDECVQWGDKDYQALFLVEAVVLEAQRNRIDECMTMLKKAVSLLSGRPCMPPGSVLTLAQVTLLLSDLNKEQSTTLLKLTQKLLENKLCLFDEKIIWLDGNISFPPPGPRNIYLPYFDMLNKITMRIGSILNVGNVEGSAFVQSSLSSPMKSQHLSDNTEKDSQAVFSPSHES</sequence>
<protein>
    <recommendedName>
        <fullName evidence="4">Cilia- and flagella-associated protein 54</fullName>
    </recommendedName>
</protein>
<evidence type="ECO:0008006" key="4">
    <source>
        <dbReference type="Google" id="ProtNLM"/>
    </source>
</evidence>
<dbReference type="InterPro" id="IPR027912">
    <property type="entry name" value="CFAP54"/>
</dbReference>
<feature type="region of interest" description="Disordered" evidence="1">
    <location>
        <begin position="736"/>
        <end position="756"/>
    </location>
</feature>
<feature type="region of interest" description="Disordered" evidence="1">
    <location>
        <begin position="2118"/>
        <end position="2160"/>
    </location>
</feature>
<dbReference type="Pfam" id="PF14858">
    <property type="entry name" value="CFAP54_N"/>
    <property type="match status" value="1"/>
</dbReference>
<feature type="region of interest" description="Disordered" evidence="1">
    <location>
        <begin position="866"/>
        <end position="886"/>
    </location>
</feature>
<gene>
    <name evidence="2" type="ORF">CCH79_00001892</name>
</gene>
<dbReference type="GO" id="GO:0060271">
    <property type="term" value="P:cilium assembly"/>
    <property type="evidence" value="ECO:0007669"/>
    <property type="project" value="TreeGrafter"/>
</dbReference>
<name>A0A315VIQ4_GAMAF</name>
<comment type="caution">
    <text evidence="2">The sequence shown here is derived from an EMBL/GenBank/DDBJ whole genome shotgun (WGS) entry which is preliminary data.</text>
</comment>
<dbReference type="PANTHER" id="PTHR33487:SF1">
    <property type="entry name" value="CILIA- AND FLAGELLA-ASSOCIATED PROTEIN 54"/>
    <property type="match status" value="1"/>
</dbReference>
<accession>A0A315VIQ4</accession>
<feature type="compositionally biased region" description="Basic and acidic residues" evidence="1">
    <location>
        <begin position="2135"/>
        <end position="2153"/>
    </location>
</feature>
<dbReference type="PANTHER" id="PTHR33487">
    <property type="entry name" value="CILIA- AND FLAGELLA-ASSOCIATED PROTEIN 54"/>
    <property type="match status" value="1"/>
</dbReference>
<keyword evidence="3" id="KW-1185">Reference proteome</keyword>
<organism evidence="2 3">
    <name type="scientific">Gambusia affinis</name>
    <name type="common">Western mosquitofish</name>
    <name type="synonym">Heterandria affinis</name>
    <dbReference type="NCBI Taxonomy" id="33528"/>
    <lineage>
        <taxon>Eukaryota</taxon>
        <taxon>Metazoa</taxon>
        <taxon>Chordata</taxon>
        <taxon>Craniata</taxon>
        <taxon>Vertebrata</taxon>
        <taxon>Euteleostomi</taxon>
        <taxon>Actinopterygii</taxon>
        <taxon>Neopterygii</taxon>
        <taxon>Teleostei</taxon>
        <taxon>Neoteleostei</taxon>
        <taxon>Acanthomorphata</taxon>
        <taxon>Ovalentaria</taxon>
        <taxon>Atherinomorphae</taxon>
        <taxon>Cyprinodontiformes</taxon>
        <taxon>Poeciliidae</taxon>
        <taxon>Poeciliinae</taxon>
        <taxon>Gambusia</taxon>
    </lineage>
</organism>
<evidence type="ECO:0000313" key="3">
    <source>
        <dbReference type="Proteomes" id="UP000250572"/>
    </source>
</evidence>
<dbReference type="Proteomes" id="UP000250572">
    <property type="component" value="Unassembled WGS sequence"/>
</dbReference>
<feature type="region of interest" description="Disordered" evidence="1">
    <location>
        <begin position="2477"/>
        <end position="2500"/>
    </location>
</feature>
<evidence type="ECO:0000313" key="2">
    <source>
        <dbReference type="EMBL" id="PWA23023.1"/>
    </source>
</evidence>
<proteinExistence type="predicted"/>
<dbReference type="EMBL" id="NHOQ01001678">
    <property type="protein sequence ID" value="PWA23023.1"/>
    <property type="molecule type" value="Genomic_DNA"/>
</dbReference>
<feature type="compositionally biased region" description="Basic and acidic residues" evidence="1">
    <location>
        <begin position="866"/>
        <end position="877"/>
    </location>
</feature>
<evidence type="ECO:0000256" key="1">
    <source>
        <dbReference type="SAM" id="MobiDB-lite"/>
    </source>
</evidence>